<dbReference type="EMBL" id="LAZR01025964">
    <property type="protein sequence ID" value="KKL70219.1"/>
    <property type="molecule type" value="Genomic_DNA"/>
</dbReference>
<evidence type="ECO:0000313" key="1">
    <source>
        <dbReference type="EMBL" id="KKL70219.1"/>
    </source>
</evidence>
<gene>
    <name evidence="1" type="ORF">LCGC14_2107080</name>
</gene>
<sequence length="87" mass="10036">MIAVQEHTNSIDRIKTVVFFELEGLSCYFEICAGDFAGTVLHTDNLYWHSDQLVAGLWDDHIIDCWQCEITSIILPDSAIVRIYWTE</sequence>
<comment type="caution">
    <text evidence="1">The sequence shown here is derived from an EMBL/GenBank/DDBJ whole genome shotgun (WGS) entry which is preliminary data.</text>
</comment>
<accession>A0A0F9E8D3</accession>
<dbReference type="AlphaFoldDB" id="A0A0F9E8D3"/>
<protein>
    <submittedName>
        <fullName evidence="1">Uncharacterized protein</fullName>
    </submittedName>
</protein>
<proteinExistence type="predicted"/>
<organism evidence="1">
    <name type="scientific">marine sediment metagenome</name>
    <dbReference type="NCBI Taxonomy" id="412755"/>
    <lineage>
        <taxon>unclassified sequences</taxon>
        <taxon>metagenomes</taxon>
        <taxon>ecological metagenomes</taxon>
    </lineage>
</organism>
<reference evidence="1" key="1">
    <citation type="journal article" date="2015" name="Nature">
        <title>Complex archaea that bridge the gap between prokaryotes and eukaryotes.</title>
        <authorList>
            <person name="Spang A."/>
            <person name="Saw J.H."/>
            <person name="Jorgensen S.L."/>
            <person name="Zaremba-Niedzwiedzka K."/>
            <person name="Martijn J."/>
            <person name="Lind A.E."/>
            <person name="van Eijk R."/>
            <person name="Schleper C."/>
            <person name="Guy L."/>
            <person name="Ettema T.J."/>
        </authorList>
    </citation>
    <scope>NUCLEOTIDE SEQUENCE</scope>
</reference>
<name>A0A0F9E8D3_9ZZZZ</name>